<dbReference type="RefSeq" id="WP_090239243.1">
    <property type="nucleotide sequence ID" value="NZ_FOJW01000011.1"/>
</dbReference>
<dbReference type="GO" id="GO:0055085">
    <property type="term" value="P:transmembrane transport"/>
    <property type="evidence" value="ECO:0007669"/>
    <property type="project" value="TreeGrafter"/>
</dbReference>
<dbReference type="AlphaFoldDB" id="A0A1I0ZGD5"/>
<evidence type="ECO:0000256" key="6">
    <source>
        <dbReference type="SAM" id="Phobius"/>
    </source>
</evidence>
<evidence type="ECO:0000256" key="4">
    <source>
        <dbReference type="ARBA" id="ARBA00022989"/>
    </source>
</evidence>
<evidence type="ECO:0000256" key="1">
    <source>
        <dbReference type="ARBA" id="ARBA00004141"/>
    </source>
</evidence>
<feature type="transmembrane region" description="Helical" evidence="6">
    <location>
        <begin position="328"/>
        <end position="354"/>
    </location>
</feature>
<feature type="transmembrane region" description="Helical" evidence="6">
    <location>
        <begin position="231"/>
        <end position="250"/>
    </location>
</feature>
<evidence type="ECO:0000256" key="2">
    <source>
        <dbReference type="ARBA" id="ARBA00009773"/>
    </source>
</evidence>
<feature type="transmembrane region" description="Helical" evidence="6">
    <location>
        <begin position="256"/>
        <end position="284"/>
    </location>
</feature>
<dbReference type="PANTHER" id="PTHR21716:SF68">
    <property type="entry name" value="TRANSPORT PROTEIN YTVI-RELATED"/>
    <property type="match status" value="1"/>
</dbReference>
<accession>A0A1I0ZGD5</accession>
<protein>
    <submittedName>
        <fullName evidence="7">Sporulation integral membrane protein YtvI</fullName>
    </submittedName>
</protein>
<evidence type="ECO:0000313" key="7">
    <source>
        <dbReference type="EMBL" id="SFB24839.1"/>
    </source>
</evidence>
<dbReference type="Pfam" id="PF01594">
    <property type="entry name" value="AI-2E_transport"/>
    <property type="match status" value="1"/>
</dbReference>
<feature type="transmembrane region" description="Helical" evidence="6">
    <location>
        <begin position="291"/>
        <end position="308"/>
    </location>
</feature>
<name>A0A1I0ZGD5_9BACI</name>
<keyword evidence="3 6" id="KW-0812">Transmembrane</keyword>
<comment type="similarity">
    <text evidence="2">Belongs to the autoinducer-2 exporter (AI-2E) (TC 2.A.86) family.</text>
</comment>
<dbReference type="Proteomes" id="UP000198642">
    <property type="component" value="Unassembled WGS sequence"/>
</dbReference>
<dbReference type="OrthoDB" id="9774361at2"/>
<dbReference type="PANTHER" id="PTHR21716">
    <property type="entry name" value="TRANSMEMBRANE PROTEIN"/>
    <property type="match status" value="1"/>
</dbReference>
<gene>
    <name evidence="7" type="ORF">SAMN04488072_11183</name>
</gene>
<dbReference type="EMBL" id="FOJW01000011">
    <property type="protein sequence ID" value="SFB24839.1"/>
    <property type="molecule type" value="Genomic_DNA"/>
</dbReference>
<proteinExistence type="inferred from homology"/>
<feature type="transmembrane region" description="Helical" evidence="6">
    <location>
        <begin position="12"/>
        <end position="30"/>
    </location>
</feature>
<reference evidence="7 8" key="1">
    <citation type="submission" date="2016-10" db="EMBL/GenBank/DDBJ databases">
        <authorList>
            <person name="de Groot N.N."/>
        </authorList>
    </citation>
    <scope>NUCLEOTIDE SEQUENCE [LARGE SCALE GENOMIC DNA]</scope>
    <source>
        <strain evidence="7 8">CGMCC 1.3702</strain>
    </source>
</reference>
<evidence type="ECO:0000256" key="5">
    <source>
        <dbReference type="ARBA" id="ARBA00023136"/>
    </source>
</evidence>
<dbReference type="InterPro" id="IPR002549">
    <property type="entry name" value="AI-2E-like"/>
</dbReference>
<dbReference type="GO" id="GO:0016020">
    <property type="term" value="C:membrane"/>
    <property type="evidence" value="ECO:0007669"/>
    <property type="project" value="UniProtKB-SubCell"/>
</dbReference>
<keyword evidence="8" id="KW-1185">Reference proteome</keyword>
<sequence length="368" mass="41391">MYRQKIYQLLRFFFVILSVIVICLTLTYAIPYIYPFLLAALLSLFLNPVVTILEKTFRMPRGFAAFIAMAITISGVIGLIILLISELIHGTSYLADIIPDHFRAFVFMMEEFINGQLLPLYHHFASFFHTLSPDQQASINESINQFIHQFAAFGTNILNTLLLQIPRTLSLVPGSITIFLFTVMSAFFMTKDWHILITNVKKMIPKNVLHTSSSVWNHLQKAFSGFMKAQLILISVTSLTILAGLLLIQVDFALTIALFAVLADMLPFIGTGIIFIPWIIYLFLSADYSMTIALTILYMFVVVQRQLLEPKIVSDRVGLNPLATLAALFIGIQIWGAFGLLIGPFLVILGNAFYQAGVFQQMARFIKG</sequence>
<keyword evidence="5 6" id="KW-0472">Membrane</keyword>
<dbReference type="NCBIfam" id="TIGR02872">
    <property type="entry name" value="spore_ytvI"/>
    <property type="match status" value="1"/>
</dbReference>
<comment type="subcellular location">
    <subcellularLocation>
        <location evidence="1">Membrane</location>
        <topology evidence="1">Multi-pass membrane protein</topology>
    </subcellularLocation>
</comment>
<feature type="transmembrane region" description="Helical" evidence="6">
    <location>
        <begin position="36"/>
        <end position="53"/>
    </location>
</feature>
<evidence type="ECO:0000313" key="8">
    <source>
        <dbReference type="Proteomes" id="UP000198642"/>
    </source>
</evidence>
<feature type="transmembrane region" description="Helical" evidence="6">
    <location>
        <begin position="168"/>
        <end position="189"/>
    </location>
</feature>
<dbReference type="InterPro" id="IPR014227">
    <property type="entry name" value="YtvI-like"/>
</dbReference>
<dbReference type="STRING" id="237679.SAMN04488072_11183"/>
<organism evidence="7 8">
    <name type="scientific">Lentibacillus halodurans</name>
    <dbReference type="NCBI Taxonomy" id="237679"/>
    <lineage>
        <taxon>Bacteria</taxon>
        <taxon>Bacillati</taxon>
        <taxon>Bacillota</taxon>
        <taxon>Bacilli</taxon>
        <taxon>Bacillales</taxon>
        <taxon>Bacillaceae</taxon>
        <taxon>Lentibacillus</taxon>
    </lineage>
</organism>
<keyword evidence="4 6" id="KW-1133">Transmembrane helix</keyword>
<feature type="transmembrane region" description="Helical" evidence="6">
    <location>
        <begin position="65"/>
        <end position="84"/>
    </location>
</feature>
<evidence type="ECO:0000256" key="3">
    <source>
        <dbReference type="ARBA" id="ARBA00022692"/>
    </source>
</evidence>